<proteinExistence type="predicted"/>
<dbReference type="PANTHER" id="PTHR34061:SF11">
    <property type="entry name" value="PROTEIN, PUTATIVE-RELATED"/>
    <property type="match status" value="1"/>
</dbReference>
<evidence type="ECO:0000313" key="1">
    <source>
        <dbReference type="EMBL" id="KAH6755145.1"/>
    </source>
</evidence>
<name>A0AAD4IM50_PERFH</name>
<reference evidence="1 2" key="1">
    <citation type="journal article" date="2021" name="Nat. Commun.">
        <title>Incipient diploidization of the medicinal plant Perilla within 10,000 years.</title>
        <authorList>
            <person name="Zhang Y."/>
            <person name="Shen Q."/>
            <person name="Leng L."/>
            <person name="Zhang D."/>
            <person name="Chen S."/>
            <person name="Shi Y."/>
            <person name="Ning Z."/>
            <person name="Chen S."/>
        </authorList>
    </citation>
    <scope>NUCLEOTIDE SEQUENCE [LARGE SCALE GENOMIC DNA]</scope>
    <source>
        <strain evidence="2">cv. PC099</strain>
    </source>
</reference>
<accession>A0AAD4IM50</accession>
<comment type="caution">
    <text evidence="1">The sequence shown here is derived from an EMBL/GenBank/DDBJ whole genome shotgun (WGS) entry which is preliminary data.</text>
</comment>
<organism evidence="1 2">
    <name type="scientific">Perilla frutescens var. hirtella</name>
    <name type="common">Perilla citriodora</name>
    <name type="synonym">Perilla setoyensis</name>
    <dbReference type="NCBI Taxonomy" id="608512"/>
    <lineage>
        <taxon>Eukaryota</taxon>
        <taxon>Viridiplantae</taxon>
        <taxon>Streptophyta</taxon>
        <taxon>Embryophyta</taxon>
        <taxon>Tracheophyta</taxon>
        <taxon>Spermatophyta</taxon>
        <taxon>Magnoliopsida</taxon>
        <taxon>eudicotyledons</taxon>
        <taxon>Gunneridae</taxon>
        <taxon>Pentapetalae</taxon>
        <taxon>asterids</taxon>
        <taxon>lamiids</taxon>
        <taxon>Lamiales</taxon>
        <taxon>Lamiaceae</taxon>
        <taxon>Nepetoideae</taxon>
        <taxon>Elsholtzieae</taxon>
        <taxon>Perilla</taxon>
    </lineage>
</organism>
<dbReference type="AlphaFoldDB" id="A0AAD4IM50"/>
<protein>
    <submittedName>
        <fullName evidence="1">Uncharacterized protein</fullName>
    </submittedName>
</protein>
<gene>
    <name evidence="1" type="ORF">C2S53_017750</name>
</gene>
<evidence type="ECO:0000313" key="2">
    <source>
        <dbReference type="Proteomes" id="UP001190926"/>
    </source>
</evidence>
<keyword evidence="2" id="KW-1185">Reference proteome</keyword>
<sequence length="81" mass="8716">MSPNEATEDSGELVKCEKLDRVASWFGATVATAFFTSLERCSCITLSTSDDEEAKDRPLMLTERPCSATDAANKIPSSAPL</sequence>
<dbReference type="EMBL" id="SDAM02029631">
    <property type="protein sequence ID" value="KAH6755145.1"/>
    <property type="molecule type" value="Genomic_DNA"/>
</dbReference>
<dbReference type="PANTHER" id="PTHR34061">
    <property type="entry name" value="PROTEIN, PUTATIVE-RELATED"/>
    <property type="match status" value="1"/>
</dbReference>
<dbReference type="Proteomes" id="UP001190926">
    <property type="component" value="Unassembled WGS sequence"/>
</dbReference>